<dbReference type="PANTHER" id="PTHR30411:SF1">
    <property type="entry name" value="CYTOPLASMIC PROTEIN"/>
    <property type="match status" value="1"/>
</dbReference>
<sequence length="165" mass="16501">MAQAAGAGGSVARVRAALRAAGHPDTIVAAPSGARTAQEAARAIGCAVAQIVKSLVFRQGDAPVLVLVSGANRVDPARLAAMLGGEVAQASGAFVREKTGFAIGGVAPIGHLTPLRTLIDADLMALDPLWAAAGAPDQVFRTSADELLRLTGGHVATLCSGAMND</sequence>
<reference evidence="2" key="1">
    <citation type="journal article" date="2020" name="mSystems">
        <title>Genome- and Community-Level Interaction Insights into Carbon Utilization and Element Cycling Functions of Hydrothermarchaeota in Hydrothermal Sediment.</title>
        <authorList>
            <person name="Zhou Z."/>
            <person name="Liu Y."/>
            <person name="Xu W."/>
            <person name="Pan J."/>
            <person name="Luo Z.H."/>
            <person name="Li M."/>
        </authorList>
    </citation>
    <scope>NUCLEOTIDE SEQUENCE</scope>
    <source>
        <strain evidence="2">SpSt-997</strain>
    </source>
</reference>
<dbReference type="InterPro" id="IPR007214">
    <property type="entry name" value="YbaK/aa-tRNA-synth-assoc-dom"/>
</dbReference>
<dbReference type="CDD" id="cd04333">
    <property type="entry name" value="ProX_deacylase"/>
    <property type="match status" value="1"/>
</dbReference>
<gene>
    <name evidence="2" type="ORF">ENY07_02050</name>
</gene>
<dbReference type="AlphaFoldDB" id="A0A8J4H8Z6"/>
<dbReference type="InterPro" id="IPR036754">
    <property type="entry name" value="YbaK/aa-tRNA-synt-asso_dom_sf"/>
</dbReference>
<evidence type="ECO:0000259" key="1">
    <source>
        <dbReference type="Pfam" id="PF04073"/>
    </source>
</evidence>
<name>A0A8J4H8Z6_9PROT</name>
<protein>
    <submittedName>
        <fullName evidence="2">YbaK/EbsC family protein</fullName>
    </submittedName>
</protein>
<dbReference type="Pfam" id="PF04073">
    <property type="entry name" value="tRNA_edit"/>
    <property type="match status" value="1"/>
</dbReference>
<dbReference type="EMBL" id="DTQM01000040">
    <property type="protein sequence ID" value="HGC41993.1"/>
    <property type="molecule type" value="Genomic_DNA"/>
</dbReference>
<evidence type="ECO:0000313" key="2">
    <source>
        <dbReference type="EMBL" id="HGC41993.1"/>
    </source>
</evidence>
<accession>A0A8J4H8Z6</accession>
<dbReference type="SUPFAM" id="SSF55826">
    <property type="entry name" value="YbaK/ProRS associated domain"/>
    <property type="match status" value="1"/>
</dbReference>
<comment type="caution">
    <text evidence="2">The sequence shown here is derived from an EMBL/GenBank/DDBJ whole genome shotgun (WGS) entry which is preliminary data.</text>
</comment>
<organism evidence="2">
    <name type="scientific">Acidicaldus sp</name>
    <dbReference type="NCBI Taxonomy" id="1872105"/>
    <lineage>
        <taxon>Bacteria</taxon>
        <taxon>Pseudomonadati</taxon>
        <taxon>Pseudomonadota</taxon>
        <taxon>Alphaproteobacteria</taxon>
        <taxon>Acetobacterales</taxon>
        <taxon>Acetobacteraceae</taxon>
        <taxon>Acidicaldus</taxon>
    </lineage>
</organism>
<dbReference type="GO" id="GO:0002161">
    <property type="term" value="F:aminoacyl-tRNA deacylase activity"/>
    <property type="evidence" value="ECO:0007669"/>
    <property type="project" value="InterPro"/>
</dbReference>
<proteinExistence type="predicted"/>
<dbReference type="Gene3D" id="3.90.960.10">
    <property type="entry name" value="YbaK/aminoacyl-tRNA synthetase-associated domain"/>
    <property type="match status" value="1"/>
</dbReference>
<dbReference type="PANTHER" id="PTHR30411">
    <property type="entry name" value="CYTOPLASMIC PROTEIN"/>
    <property type="match status" value="1"/>
</dbReference>
<feature type="domain" description="YbaK/aminoacyl-tRNA synthetase-associated" evidence="1">
    <location>
        <begin position="33"/>
        <end position="150"/>
    </location>
</feature>